<organism evidence="2 3">
    <name type="scientific">Pararge aegeria aegeria</name>
    <dbReference type="NCBI Taxonomy" id="348720"/>
    <lineage>
        <taxon>Eukaryota</taxon>
        <taxon>Metazoa</taxon>
        <taxon>Ecdysozoa</taxon>
        <taxon>Arthropoda</taxon>
        <taxon>Hexapoda</taxon>
        <taxon>Insecta</taxon>
        <taxon>Pterygota</taxon>
        <taxon>Neoptera</taxon>
        <taxon>Endopterygota</taxon>
        <taxon>Lepidoptera</taxon>
        <taxon>Glossata</taxon>
        <taxon>Ditrysia</taxon>
        <taxon>Papilionoidea</taxon>
        <taxon>Nymphalidae</taxon>
        <taxon>Satyrinae</taxon>
        <taxon>Satyrini</taxon>
        <taxon>Parargina</taxon>
        <taxon>Pararge</taxon>
    </lineage>
</organism>
<keyword evidence="3" id="KW-1185">Reference proteome</keyword>
<dbReference type="PANTHER" id="PTHR13617:SF14">
    <property type="entry name" value="PROTEIN ABHD18"/>
    <property type="match status" value="1"/>
</dbReference>
<dbReference type="PANTHER" id="PTHR13617">
    <property type="entry name" value="PROTEIN ABHD18"/>
    <property type="match status" value="1"/>
</dbReference>
<comment type="caution">
    <text evidence="2">The sequence shown here is derived from an EMBL/GenBank/DDBJ whole genome shotgun (WGS) entry which is preliminary data.</text>
</comment>
<feature type="compositionally biased region" description="Basic and acidic residues" evidence="1">
    <location>
        <begin position="448"/>
        <end position="464"/>
    </location>
</feature>
<evidence type="ECO:0000313" key="2">
    <source>
        <dbReference type="EMBL" id="CAH2263562.1"/>
    </source>
</evidence>
<gene>
    <name evidence="2" type="primary">jg10897</name>
    <name evidence="2" type="ORF">PAEG_LOCUS24392</name>
</gene>
<proteinExistence type="predicted"/>
<dbReference type="Pfam" id="PF09752">
    <property type="entry name" value="ABHD18"/>
    <property type="match status" value="1"/>
</dbReference>
<evidence type="ECO:0000256" key="1">
    <source>
        <dbReference type="SAM" id="MobiDB-lite"/>
    </source>
</evidence>
<dbReference type="InterPro" id="IPR019149">
    <property type="entry name" value="ABHD18"/>
</dbReference>
<name>A0A8S4SF20_9NEOP</name>
<dbReference type="AlphaFoldDB" id="A0A8S4SF20"/>
<dbReference type="OrthoDB" id="9987145at2759"/>
<evidence type="ECO:0000313" key="3">
    <source>
        <dbReference type="Proteomes" id="UP000838756"/>
    </source>
</evidence>
<dbReference type="InterPro" id="IPR029058">
    <property type="entry name" value="AB_hydrolase_fold"/>
</dbReference>
<dbReference type="SUPFAM" id="SSF53474">
    <property type="entry name" value="alpha/beta-Hydrolases"/>
    <property type="match status" value="1"/>
</dbReference>
<sequence length="635" mass="71683">MSASKLDAVYRSMLLTKFFTKGWGKPENLRRLFEFRKIVSNRDKCFTLVEKDYPVTITKEQNLADCKLIEGYFLSPLEKCLPGIVPEIAQKAHFQIVLPIHWPDPHCKPVCLHLAGTGDHFFWRRRNLMVKPLLKEAGIGGIILENPFYGLRKPTDQIRSSLHNVSDIFVMGGCLILESLVLFHWCERNGLGPLGVTGLSMGGHMASLAATNWPKPLVLVPCLSWSTASAVFLQGVMSQSINWDLLEDQYLSDGVYREKLSKMVTIVDEAFLAGKKFARTYSNNFNSTPNTQTITQDPIVDPLKCSPFKNLDITYKESSAKGNAQVLDINENVIGFKPEVPDNVKSVSSEQKKIMKDEWKKLLNDNKISQVLYDKLTSNKTFELDAQDIVDINKLDDGQVKDLLLKFTSDVKKGALLEKVKVSELSEPNETKQMTVDINNNAKNISPVEHDSSDTKSVVAKEDSSKTNILDDKTAKLESKQTAVNDNPNLPAIKEGKDDKLEKKSWNLSDLTSDLWINLPFMKSSGKKIDISKIHWRDREALQFMRGIMDECTHLSNFSIPFDTSLIIAVCAKHDAYVPREDVGTLEEIWPGAEVRYVDAGHVSAYILHQSLFRSCIKEAFERSKKKWKDGKHVD</sequence>
<feature type="region of interest" description="Disordered" evidence="1">
    <location>
        <begin position="442"/>
        <end position="464"/>
    </location>
</feature>
<protein>
    <submittedName>
        <fullName evidence="2">Jg10897 protein</fullName>
    </submittedName>
</protein>
<dbReference type="Proteomes" id="UP000838756">
    <property type="component" value="Unassembled WGS sequence"/>
</dbReference>
<dbReference type="EMBL" id="CAKXAJ010026233">
    <property type="protein sequence ID" value="CAH2263562.1"/>
    <property type="molecule type" value="Genomic_DNA"/>
</dbReference>
<reference evidence="2" key="1">
    <citation type="submission" date="2022-03" db="EMBL/GenBank/DDBJ databases">
        <authorList>
            <person name="Lindestad O."/>
        </authorList>
    </citation>
    <scope>NUCLEOTIDE SEQUENCE</scope>
</reference>
<dbReference type="Gene3D" id="3.40.50.1820">
    <property type="entry name" value="alpha/beta hydrolase"/>
    <property type="match status" value="1"/>
</dbReference>
<accession>A0A8S4SF20</accession>